<comment type="catalytic activity">
    <reaction evidence="5 6">
        <text>Exonucleolytic cleavage in either 5'- to 3'- or 3'- to 5'-direction to yield nucleoside 5'-phosphates.</text>
        <dbReference type="EC" id="3.1.11.6"/>
    </reaction>
</comment>
<dbReference type="InterPro" id="IPR003753">
    <property type="entry name" value="Exonuc_VII_L"/>
</dbReference>
<dbReference type="Pfam" id="PF13742">
    <property type="entry name" value="tRNA_anti_2"/>
    <property type="match status" value="1"/>
</dbReference>
<dbReference type="InterPro" id="IPR020579">
    <property type="entry name" value="Exonuc_VII_lsu_C"/>
</dbReference>
<keyword evidence="3 5" id="KW-0378">Hydrolase</keyword>
<feature type="domain" description="Exonuclease VII large subunit C-terminal" evidence="8">
    <location>
        <begin position="137"/>
        <end position="400"/>
    </location>
</feature>
<proteinExistence type="inferred from homology"/>
<protein>
    <recommendedName>
        <fullName evidence="5">Exodeoxyribonuclease 7 large subunit</fullName>
        <ecNumber evidence="5">3.1.11.6</ecNumber>
    </recommendedName>
    <alternativeName>
        <fullName evidence="5">Exodeoxyribonuclease VII large subunit</fullName>
        <shortName evidence="5">Exonuclease VII large subunit</shortName>
    </alternativeName>
</protein>
<comment type="subunit">
    <text evidence="5">Heterooligomer composed of large and small subunits.</text>
</comment>
<dbReference type="GO" id="GO:0008855">
    <property type="term" value="F:exodeoxyribonuclease VII activity"/>
    <property type="evidence" value="ECO:0007669"/>
    <property type="project" value="UniProtKB-UniRule"/>
</dbReference>
<name>A0A0R1VE60_9LACO</name>
<dbReference type="HAMAP" id="MF_00378">
    <property type="entry name" value="Exonuc_7_L"/>
    <property type="match status" value="1"/>
</dbReference>
<keyword evidence="7" id="KW-0175">Coiled coil</keyword>
<evidence type="ECO:0000256" key="1">
    <source>
        <dbReference type="ARBA" id="ARBA00022490"/>
    </source>
</evidence>
<dbReference type="CDD" id="cd04489">
    <property type="entry name" value="ExoVII_LU_OBF"/>
    <property type="match status" value="1"/>
</dbReference>
<dbReference type="GO" id="GO:0005737">
    <property type="term" value="C:cytoplasm"/>
    <property type="evidence" value="ECO:0007669"/>
    <property type="project" value="UniProtKB-SubCell"/>
</dbReference>
<evidence type="ECO:0000313" key="11">
    <source>
        <dbReference type="Proteomes" id="UP000051739"/>
    </source>
</evidence>
<dbReference type="GO" id="GO:0006308">
    <property type="term" value="P:DNA catabolic process"/>
    <property type="evidence" value="ECO:0007669"/>
    <property type="project" value="UniProtKB-UniRule"/>
</dbReference>
<comment type="caution">
    <text evidence="10">The sequence shown here is derived from an EMBL/GenBank/DDBJ whole genome shotgun (WGS) entry which is preliminary data.</text>
</comment>
<evidence type="ECO:0000256" key="4">
    <source>
        <dbReference type="ARBA" id="ARBA00022839"/>
    </source>
</evidence>
<reference evidence="10 11" key="1">
    <citation type="journal article" date="2015" name="Genome Announc.">
        <title>Expanding the biotechnology potential of lactobacilli through comparative genomics of 213 strains and associated genera.</title>
        <authorList>
            <person name="Sun Z."/>
            <person name="Harris H.M."/>
            <person name="McCann A."/>
            <person name="Guo C."/>
            <person name="Argimon S."/>
            <person name="Zhang W."/>
            <person name="Yang X."/>
            <person name="Jeffery I.B."/>
            <person name="Cooney J.C."/>
            <person name="Kagawa T.F."/>
            <person name="Liu W."/>
            <person name="Song Y."/>
            <person name="Salvetti E."/>
            <person name="Wrobel A."/>
            <person name="Rasinkangas P."/>
            <person name="Parkhill J."/>
            <person name="Rea M.C."/>
            <person name="O'Sullivan O."/>
            <person name="Ritari J."/>
            <person name="Douillard F.P."/>
            <person name="Paul Ross R."/>
            <person name="Yang R."/>
            <person name="Briner A.E."/>
            <person name="Felis G.E."/>
            <person name="de Vos W.M."/>
            <person name="Barrangou R."/>
            <person name="Klaenhammer T.R."/>
            <person name="Caufield P.W."/>
            <person name="Cui Y."/>
            <person name="Zhang H."/>
            <person name="O'Toole P.W."/>
        </authorList>
    </citation>
    <scope>NUCLEOTIDE SEQUENCE [LARGE SCALE GENOMIC DNA]</scope>
    <source>
        <strain evidence="10 11">DSM 16045</strain>
    </source>
</reference>
<comment type="similarity">
    <text evidence="5 6">Belongs to the XseA family.</text>
</comment>
<dbReference type="PANTHER" id="PTHR30008:SF0">
    <property type="entry name" value="EXODEOXYRIBONUCLEASE 7 LARGE SUBUNIT"/>
    <property type="match status" value="1"/>
</dbReference>
<organism evidence="10 11">
    <name type="scientific">Limosilactobacillus gastricus DSM 16045</name>
    <dbReference type="NCBI Taxonomy" id="1423749"/>
    <lineage>
        <taxon>Bacteria</taxon>
        <taxon>Bacillati</taxon>
        <taxon>Bacillota</taxon>
        <taxon>Bacilli</taxon>
        <taxon>Lactobacillales</taxon>
        <taxon>Lactobacillaceae</taxon>
        <taxon>Limosilactobacillus</taxon>
    </lineage>
</organism>
<dbReference type="GO" id="GO:0003676">
    <property type="term" value="F:nucleic acid binding"/>
    <property type="evidence" value="ECO:0007669"/>
    <property type="project" value="InterPro"/>
</dbReference>
<dbReference type="EMBL" id="AZFN01000018">
    <property type="protein sequence ID" value="KRM01382.1"/>
    <property type="molecule type" value="Genomic_DNA"/>
</dbReference>
<dbReference type="Proteomes" id="UP000051739">
    <property type="component" value="Unassembled WGS sequence"/>
</dbReference>
<evidence type="ECO:0000256" key="2">
    <source>
        <dbReference type="ARBA" id="ARBA00022722"/>
    </source>
</evidence>
<keyword evidence="11" id="KW-1185">Reference proteome</keyword>
<feature type="coiled-coil region" evidence="7">
    <location>
        <begin position="400"/>
        <end position="427"/>
    </location>
</feature>
<dbReference type="PANTHER" id="PTHR30008">
    <property type="entry name" value="EXODEOXYRIBONUCLEASE 7 LARGE SUBUNIT"/>
    <property type="match status" value="1"/>
</dbReference>
<evidence type="ECO:0000256" key="7">
    <source>
        <dbReference type="SAM" id="Coils"/>
    </source>
</evidence>
<keyword evidence="4 5" id="KW-0269">Exonuclease</keyword>
<dbReference type="NCBIfam" id="TIGR00237">
    <property type="entry name" value="xseA"/>
    <property type="match status" value="1"/>
</dbReference>
<dbReference type="RefSeq" id="WP_056937667.1">
    <property type="nucleotide sequence ID" value="NZ_AZFN01000018.1"/>
</dbReference>
<evidence type="ECO:0000313" key="10">
    <source>
        <dbReference type="EMBL" id="KRM01382.1"/>
    </source>
</evidence>
<evidence type="ECO:0000256" key="6">
    <source>
        <dbReference type="RuleBase" id="RU004355"/>
    </source>
</evidence>
<comment type="function">
    <text evidence="5">Bidirectionally degrades single-stranded DNA into large acid-insoluble oligonucleotides, which are then degraded further into small acid-soluble oligonucleotides.</text>
</comment>
<accession>A0A0R1VE60</accession>
<keyword evidence="2 5" id="KW-0540">Nuclease</keyword>
<sequence>MINEQECLTVAQITKYIKTKFDVDPYLNQKVLLVGQLTDFRQRSGHQYFSLKDDDDKITNPAKIRIVMFKSAFQKVKFQPENGMKVVLQGWISVYEPTGSYQFYAEQMEVAGVGSLQIAFEQMYKKLKAEGLFDRPHRLIPPFPKQIAVVTSPNGAVMHDIITTMRRRNRLVQLIFYPTRVQGETAANEIATQIEHVNQDGGYDALIIARGGGSLEDLWPFNEEVVGRSIAASTIPVISSIGHETDTTIADLAADVRAATPTAAAEIASAWELSDVVATVDELQIQLYRQMKNRLQDLKRYVASLVDNSILQTPDRLLARSMQQVDELLHQLTTTLNSELQVKERQYQQMRDRLISQSPTKKLARQNLLRVQISQQLIHAYQSQLSAKQALLTNTSQQLRFAYQAQLNRQRQSLKNLNQQVTTISRQLISEENYRLKGLEQVTDALIDQLDSLSPLNLLKRGYTYVTDEQQTVITGMDQLELGQTVELHFANGKALAEIKNKEDEVL</sequence>
<keyword evidence="1 5" id="KW-0963">Cytoplasm</keyword>
<evidence type="ECO:0000256" key="3">
    <source>
        <dbReference type="ARBA" id="ARBA00022801"/>
    </source>
</evidence>
<gene>
    <name evidence="5" type="primary">xseA</name>
    <name evidence="10" type="ORF">FC60_GL000639</name>
</gene>
<dbReference type="PATRIC" id="fig|1423749.3.peg.643"/>
<feature type="domain" description="OB-fold nucleic acid binding" evidence="9">
    <location>
        <begin position="8"/>
        <end position="109"/>
    </location>
</feature>
<dbReference type="GO" id="GO:0009318">
    <property type="term" value="C:exodeoxyribonuclease VII complex"/>
    <property type="evidence" value="ECO:0007669"/>
    <property type="project" value="UniProtKB-UniRule"/>
</dbReference>
<evidence type="ECO:0000259" key="9">
    <source>
        <dbReference type="Pfam" id="PF13742"/>
    </source>
</evidence>
<evidence type="ECO:0000259" key="8">
    <source>
        <dbReference type="Pfam" id="PF02601"/>
    </source>
</evidence>
<comment type="subcellular location">
    <subcellularLocation>
        <location evidence="5 6">Cytoplasm</location>
    </subcellularLocation>
</comment>
<dbReference type="AlphaFoldDB" id="A0A0R1VE60"/>
<dbReference type="Pfam" id="PF02601">
    <property type="entry name" value="Exonuc_VII_L"/>
    <property type="match status" value="1"/>
</dbReference>
<dbReference type="InterPro" id="IPR025824">
    <property type="entry name" value="OB-fold_nuc-bd_dom"/>
</dbReference>
<evidence type="ECO:0000256" key="5">
    <source>
        <dbReference type="HAMAP-Rule" id="MF_00378"/>
    </source>
</evidence>
<dbReference type="EC" id="3.1.11.6" evidence="5"/>